<name>A0AAD5TCA5_9FUNG</name>
<dbReference type="Proteomes" id="UP001212152">
    <property type="component" value="Unassembled WGS sequence"/>
</dbReference>
<gene>
    <name evidence="1" type="ORF">HDU87_000939</name>
</gene>
<dbReference type="EMBL" id="JADGJQ010000116">
    <property type="protein sequence ID" value="KAJ3168736.1"/>
    <property type="molecule type" value="Genomic_DNA"/>
</dbReference>
<evidence type="ECO:0000313" key="2">
    <source>
        <dbReference type="Proteomes" id="UP001212152"/>
    </source>
</evidence>
<dbReference type="AlphaFoldDB" id="A0AAD5TCA5"/>
<comment type="caution">
    <text evidence="1">The sequence shown here is derived from an EMBL/GenBank/DDBJ whole genome shotgun (WGS) entry which is preliminary data.</text>
</comment>
<reference evidence="1" key="1">
    <citation type="submission" date="2020-05" db="EMBL/GenBank/DDBJ databases">
        <title>Phylogenomic resolution of chytrid fungi.</title>
        <authorList>
            <person name="Stajich J.E."/>
            <person name="Amses K."/>
            <person name="Simmons R."/>
            <person name="Seto K."/>
            <person name="Myers J."/>
            <person name="Bonds A."/>
            <person name="Quandt C.A."/>
            <person name="Barry K."/>
            <person name="Liu P."/>
            <person name="Grigoriev I."/>
            <person name="Longcore J.E."/>
            <person name="James T.Y."/>
        </authorList>
    </citation>
    <scope>NUCLEOTIDE SEQUENCE</scope>
    <source>
        <strain evidence="1">JEL0379</strain>
    </source>
</reference>
<keyword evidence="2" id="KW-1185">Reference proteome</keyword>
<evidence type="ECO:0000313" key="1">
    <source>
        <dbReference type="EMBL" id="KAJ3168736.1"/>
    </source>
</evidence>
<proteinExistence type="predicted"/>
<evidence type="ECO:0008006" key="3">
    <source>
        <dbReference type="Google" id="ProtNLM"/>
    </source>
</evidence>
<protein>
    <recommendedName>
        <fullName evidence="3">NYN domain-containing protein</fullName>
    </recommendedName>
</protein>
<organism evidence="1 2">
    <name type="scientific">Geranomyces variabilis</name>
    <dbReference type="NCBI Taxonomy" id="109894"/>
    <lineage>
        <taxon>Eukaryota</taxon>
        <taxon>Fungi</taxon>
        <taxon>Fungi incertae sedis</taxon>
        <taxon>Chytridiomycota</taxon>
        <taxon>Chytridiomycota incertae sedis</taxon>
        <taxon>Chytridiomycetes</taxon>
        <taxon>Spizellomycetales</taxon>
        <taxon>Powellomycetaceae</taxon>
        <taxon>Geranomyces</taxon>
    </lineage>
</organism>
<sequence>MADTSRTVTIYLDNSNVFISAQQHAAKKYSFVVPDDCNGRTALRAKLYGSEPPALDTVWKSIRSKSIEVDHFKRSTWNNREKQVDATLMTL</sequence>
<accession>A0AAD5TCA5</accession>
<dbReference type="Gene3D" id="3.40.50.1010">
    <property type="entry name" value="5'-nuclease"/>
    <property type="match status" value="1"/>
</dbReference>